<keyword evidence="5" id="KW-0808">Transferase</keyword>
<evidence type="ECO:0000256" key="9">
    <source>
        <dbReference type="ARBA" id="ARBA00022777"/>
    </source>
</evidence>
<evidence type="ECO:0000256" key="11">
    <source>
        <dbReference type="ARBA" id="ARBA00023136"/>
    </source>
</evidence>
<comment type="catalytic activity">
    <reaction evidence="13">
        <text>L-threonyl-[protein] + ATP = O-phospho-L-threonyl-[protein] + ADP + H(+)</text>
        <dbReference type="Rhea" id="RHEA:46608"/>
        <dbReference type="Rhea" id="RHEA-COMP:11060"/>
        <dbReference type="Rhea" id="RHEA-COMP:11605"/>
        <dbReference type="ChEBI" id="CHEBI:15378"/>
        <dbReference type="ChEBI" id="CHEBI:30013"/>
        <dbReference type="ChEBI" id="CHEBI:30616"/>
        <dbReference type="ChEBI" id="CHEBI:61977"/>
        <dbReference type="ChEBI" id="CHEBI:456216"/>
        <dbReference type="EC" id="2.7.11.1"/>
    </reaction>
</comment>
<keyword evidence="11" id="KW-0472">Membrane</keyword>
<dbReference type="Proteomes" id="UP000295252">
    <property type="component" value="Unassembled WGS sequence"/>
</dbReference>
<dbReference type="GO" id="GO:0005524">
    <property type="term" value="F:ATP binding"/>
    <property type="evidence" value="ECO:0007669"/>
    <property type="project" value="UniProtKB-KW"/>
</dbReference>
<dbReference type="InterPro" id="IPR032675">
    <property type="entry name" value="LRR_dom_sf"/>
</dbReference>
<keyword evidence="4" id="KW-0433">Leucine-rich repeat</keyword>
<dbReference type="PhylomeDB" id="A0A068VI12"/>
<protein>
    <recommendedName>
        <fullName evidence="2">non-specific serine/threonine protein kinase</fullName>
        <ecNumber evidence="2">2.7.11.1</ecNumber>
    </recommendedName>
</protein>
<evidence type="ECO:0000256" key="4">
    <source>
        <dbReference type="ARBA" id="ARBA00022614"/>
    </source>
</evidence>
<dbReference type="PANTHER" id="PTHR48005">
    <property type="entry name" value="LEUCINE RICH REPEAT KINASE 2"/>
    <property type="match status" value="1"/>
</dbReference>
<dbReference type="PANTHER" id="PTHR48005:SF13">
    <property type="entry name" value="SERINE_THREONINE-PROTEIN KINASE DDB_G0278509-RELATED"/>
    <property type="match status" value="1"/>
</dbReference>
<evidence type="ECO:0000256" key="8">
    <source>
        <dbReference type="ARBA" id="ARBA00022741"/>
    </source>
</evidence>
<evidence type="ECO:0000256" key="5">
    <source>
        <dbReference type="ARBA" id="ARBA00022679"/>
    </source>
</evidence>
<evidence type="ECO:0000256" key="12">
    <source>
        <dbReference type="ARBA" id="ARBA00023180"/>
    </source>
</evidence>
<keyword evidence="8" id="KW-0547">Nucleotide-binding</keyword>
<comment type="catalytic activity">
    <reaction evidence="14">
        <text>L-seryl-[protein] + ATP = O-phospho-L-seryl-[protein] + ADP + H(+)</text>
        <dbReference type="Rhea" id="RHEA:17989"/>
        <dbReference type="Rhea" id="RHEA-COMP:9863"/>
        <dbReference type="Rhea" id="RHEA-COMP:11604"/>
        <dbReference type="ChEBI" id="CHEBI:15378"/>
        <dbReference type="ChEBI" id="CHEBI:29999"/>
        <dbReference type="ChEBI" id="CHEBI:30616"/>
        <dbReference type="ChEBI" id="CHEBI:83421"/>
        <dbReference type="ChEBI" id="CHEBI:456216"/>
        <dbReference type="EC" id="2.7.11.1"/>
    </reaction>
</comment>
<dbReference type="AlphaFoldDB" id="A0A068VI12"/>
<gene>
    <name evidence="15" type="ORF">GSCOC_T00009315001</name>
</gene>
<keyword evidence="12" id="KW-0325">Glycoprotein</keyword>
<sequence length="474" mass="51385">MAPAELKELKLQLQDLQERGFIHESGSPWGHLGKENQELTLSRLSCVRKKNPKTRDLYTKLLLKYRESELKTAWLPFGHELVDPKEFLRSWNDSGIGACSGGWARIKCARRLVILSLNDNAIGGAIPSSLGLLPNLRGVQLFNNRFSGSIPPTLGLSPLLQSLDFCNNSLSGTIPATLANSTKLFRLNFSYSSLSGSIPTSLTQSQSLIFLALEHNNLSGSIPDSWGGNVKALYQLQSLTLGHNSFSGTIPASLGNLILNLESNHIDHQIPAAVNKLQKLSVLNLRNNQFACPIPAIVGNISFLTQVDLSQSKFSGEIPAFIGDLPNLSSFNVSYNNLSGLVPTKLAQKFNASSFVGNLELCGYSALTQCPIPPSPGPSTPPKSLAKKHHRLSTKDIILIVAGALLISREKGTHPTVGEVEAAGEAGGKIVHFDGPMVFTADDLLCATAEIMGKSTYGTEQYIRQHWRMVVLLQ</sequence>
<dbReference type="STRING" id="49390.A0A068VI12"/>
<dbReference type="FunFam" id="3.80.10.10:FF:000041">
    <property type="entry name" value="LRR receptor-like serine/threonine-protein kinase ERECTA"/>
    <property type="match status" value="1"/>
</dbReference>
<keyword evidence="9" id="KW-0418">Kinase</keyword>
<evidence type="ECO:0000256" key="10">
    <source>
        <dbReference type="ARBA" id="ARBA00022840"/>
    </source>
</evidence>
<keyword evidence="3" id="KW-0723">Serine/threonine-protein kinase</keyword>
<dbReference type="GO" id="GO:0004674">
    <property type="term" value="F:protein serine/threonine kinase activity"/>
    <property type="evidence" value="ECO:0007669"/>
    <property type="project" value="UniProtKB-KW"/>
</dbReference>
<proteinExistence type="predicted"/>
<keyword evidence="6" id="KW-0732">Signal</keyword>
<evidence type="ECO:0000256" key="3">
    <source>
        <dbReference type="ARBA" id="ARBA00022527"/>
    </source>
</evidence>
<evidence type="ECO:0000256" key="1">
    <source>
        <dbReference type="ARBA" id="ARBA00004370"/>
    </source>
</evidence>
<evidence type="ECO:0000256" key="6">
    <source>
        <dbReference type="ARBA" id="ARBA00022729"/>
    </source>
</evidence>
<evidence type="ECO:0000256" key="14">
    <source>
        <dbReference type="ARBA" id="ARBA00048679"/>
    </source>
</evidence>
<dbReference type="InParanoid" id="A0A068VI12"/>
<dbReference type="OMA" id="CATVEIM"/>
<evidence type="ECO:0000313" key="16">
    <source>
        <dbReference type="Proteomes" id="UP000295252"/>
    </source>
</evidence>
<evidence type="ECO:0000313" key="15">
    <source>
        <dbReference type="EMBL" id="CDP19308.1"/>
    </source>
</evidence>
<dbReference type="Pfam" id="PF00560">
    <property type="entry name" value="LRR_1"/>
    <property type="match status" value="3"/>
</dbReference>
<name>A0A068VI12_COFCA</name>
<dbReference type="EC" id="2.7.11.1" evidence="2"/>
<comment type="subcellular location">
    <subcellularLocation>
        <location evidence="1">Membrane</location>
    </subcellularLocation>
</comment>
<keyword evidence="7" id="KW-0677">Repeat</keyword>
<evidence type="ECO:0000256" key="2">
    <source>
        <dbReference type="ARBA" id="ARBA00012513"/>
    </source>
</evidence>
<dbReference type="InterPro" id="IPR051420">
    <property type="entry name" value="Ser_Thr_Kinases_DiverseReg"/>
</dbReference>
<dbReference type="InterPro" id="IPR001611">
    <property type="entry name" value="Leu-rich_rpt"/>
</dbReference>
<dbReference type="EMBL" id="HG739501">
    <property type="protein sequence ID" value="CDP19308.1"/>
    <property type="molecule type" value="Genomic_DNA"/>
</dbReference>
<dbReference type="SUPFAM" id="SSF52058">
    <property type="entry name" value="L domain-like"/>
    <property type="match status" value="1"/>
</dbReference>
<evidence type="ECO:0000256" key="7">
    <source>
        <dbReference type="ARBA" id="ARBA00022737"/>
    </source>
</evidence>
<keyword evidence="16" id="KW-1185">Reference proteome</keyword>
<keyword evidence="10" id="KW-0067">ATP-binding</keyword>
<dbReference type="OrthoDB" id="1890790at2759"/>
<dbReference type="Gramene" id="CDP19308">
    <property type="protein sequence ID" value="CDP19308"/>
    <property type="gene ID" value="GSCOC_T00009315001"/>
</dbReference>
<organism evidence="15 16">
    <name type="scientific">Coffea canephora</name>
    <name type="common">Robusta coffee</name>
    <dbReference type="NCBI Taxonomy" id="49390"/>
    <lineage>
        <taxon>Eukaryota</taxon>
        <taxon>Viridiplantae</taxon>
        <taxon>Streptophyta</taxon>
        <taxon>Embryophyta</taxon>
        <taxon>Tracheophyta</taxon>
        <taxon>Spermatophyta</taxon>
        <taxon>Magnoliopsida</taxon>
        <taxon>eudicotyledons</taxon>
        <taxon>Gunneridae</taxon>
        <taxon>Pentapetalae</taxon>
        <taxon>asterids</taxon>
        <taxon>lamiids</taxon>
        <taxon>Gentianales</taxon>
        <taxon>Rubiaceae</taxon>
        <taxon>Ixoroideae</taxon>
        <taxon>Gardenieae complex</taxon>
        <taxon>Bertiereae - Coffeeae clade</taxon>
        <taxon>Coffeeae</taxon>
        <taxon>Coffea</taxon>
    </lineage>
</organism>
<dbReference type="Gene3D" id="3.80.10.10">
    <property type="entry name" value="Ribonuclease Inhibitor"/>
    <property type="match status" value="3"/>
</dbReference>
<evidence type="ECO:0000256" key="13">
    <source>
        <dbReference type="ARBA" id="ARBA00047899"/>
    </source>
</evidence>
<dbReference type="GO" id="GO:0016020">
    <property type="term" value="C:membrane"/>
    <property type="evidence" value="ECO:0007669"/>
    <property type="project" value="UniProtKB-SubCell"/>
</dbReference>
<accession>A0A068VI12</accession>
<reference evidence="16" key="1">
    <citation type="journal article" date="2014" name="Science">
        <title>The coffee genome provides insight into the convergent evolution of caffeine biosynthesis.</title>
        <authorList>
            <person name="Denoeud F."/>
            <person name="Carretero-Paulet L."/>
            <person name="Dereeper A."/>
            <person name="Droc G."/>
            <person name="Guyot R."/>
            <person name="Pietrella M."/>
            <person name="Zheng C."/>
            <person name="Alberti A."/>
            <person name="Anthony F."/>
            <person name="Aprea G."/>
            <person name="Aury J.M."/>
            <person name="Bento P."/>
            <person name="Bernard M."/>
            <person name="Bocs S."/>
            <person name="Campa C."/>
            <person name="Cenci A."/>
            <person name="Combes M.C."/>
            <person name="Crouzillat D."/>
            <person name="Da Silva C."/>
            <person name="Daddiego L."/>
            <person name="De Bellis F."/>
            <person name="Dussert S."/>
            <person name="Garsmeur O."/>
            <person name="Gayraud T."/>
            <person name="Guignon V."/>
            <person name="Jahn K."/>
            <person name="Jamilloux V."/>
            <person name="Joet T."/>
            <person name="Labadie K."/>
            <person name="Lan T."/>
            <person name="Leclercq J."/>
            <person name="Lepelley M."/>
            <person name="Leroy T."/>
            <person name="Li L.T."/>
            <person name="Librado P."/>
            <person name="Lopez L."/>
            <person name="Munoz A."/>
            <person name="Noel B."/>
            <person name="Pallavicini A."/>
            <person name="Perrotta G."/>
            <person name="Poncet V."/>
            <person name="Pot D."/>
            <person name="Priyono X."/>
            <person name="Rigoreau M."/>
            <person name="Rouard M."/>
            <person name="Rozas J."/>
            <person name="Tranchant-Dubreuil C."/>
            <person name="VanBuren R."/>
            <person name="Zhang Q."/>
            <person name="Andrade A.C."/>
            <person name="Argout X."/>
            <person name="Bertrand B."/>
            <person name="de Kochko A."/>
            <person name="Graziosi G."/>
            <person name="Henry R.J."/>
            <person name="Jayarama X."/>
            <person name="Ming R."/>
            <person name="Nagai C."/>
            <person name="Rounsley S."/>
            <person name="Sankoff D."/>
            <person name="Giuliano G."/>
            <person name="Albert V.A."/>
            <person name="Wincker P."/>
            <person name="Lashermes P."/>
        </authorList>
    </citation>
    <scope>NUCLEOTIDE SEQUENCE [LARGE SCALE GENOMIC DNA]</scope>
    <source>
        <strain evidence="16">cv. DH200-94</strain>
    </source>
</reference>